<comment type="caution">
    <text evidence="1">The sequence shown here is derived from an EMBL/GenBank/DDBJ whole genome shotgun (WGS) entry which is preliminary data.</text>
</comment>
<dbReference type="Proteomes" id="UP001497680">
    <property type="component" value="Unassembled WGS sequence"/>
</dbReference>
<name>A0ACC0CMX4_9PEZI</name>
<evidence type="ECO:0000313" key="2">
    <source>
        <dbReference type="Proteomes" id="UP001497680"/>
    </source>
</evidence>
<evidence type="ECO:0000313" key="1">
    <source>
        <dbReference type="EMBL" id="KAI6081774.1"/>
    </source>
</evidence>
<gene>
    <name evidence="1" type="ORF">F4821DRAFT_272915</name>
</gene>
<accession>A0ACC0CMX4</accession>
<dbReference type="EMBL" id="MU394386">
    <property type="protein sequence ID" value="KAI6081774.1"/>
    <property type="molecule type" value="Genomic_DNA"/>
</dbReference>
<keyword evidence="2" id="KW-1185">Reference proteome</keyword>
<sequence>MADLAALPKDWIVTSGQFTRKAYTTVYPAIDPTKAENSLKEKTVVVTGASQGLGARGIAPAFVKAGVKAIVLIARKADKLAAFEEELKKINPDVETLALSVDISSAYQVCTAWSEINTKYPKVDILVNNAGVETTDSDKTHEQDPDIFFRNFEVNVKGTHMMTHQYLKAAVSWATTAEPTKIINMASSSAWGVWPFLAAYSNSKLAMIQYNTIVAASYPGTVLSIAVNPGLNDTDILPSTLREAGFNFNDPMPTGATLVWLMADPARSQFLNGRVLTSEWDVEELAARKEEITSKNLLTMQLNATLGAEQFAN</sequence>
<organism evidence="1 2">
    <name type="scientific">Hypoxylon rubiginosum</name>
    <dbReference type="NCBI Taxonomy" id="110542"/>
    <lineage>
        <taxon>Eukaryota</taxon>
        <taxon>Fungi</taxon>
        <taxon>Dikarya</taxon>
        <taxon>Ascomycota</taxon>
        <taxon>Pezizomycotina</taxon>
        <taxon>Sordariomycetes</taxon>
        <taxon>Xylariomycetidae</taxon>
        <taxon>Xylariales</taxon>
        <taxon>Hypoxylaceae</taxon>
        <taxon>Hypoxylon</taxon>
    </lineage>
</organism>
<proteinExistence type="predicted"/>
<protein>
    <submittedName>
        <fullName evidence="1">NAD(P)-binding protein</fullName>
    </submittedName>
</protein>
<reference evidence="1 2" key="1">
    <citation type="journal article" date="2022" name="New Phytol.">
        <title>Ecological generalism drives hyperdiversity of secondary metabolite gene clusters in xylarialean endophytes.</title>
        <authorList>
            <person name="Franco M.E.E."/>
            <person name="Wisecaver J.H."/>
            <person name="Arnold A.E."/>
            <person name="Ju Y.M."/>
            <person name="Slot J.C."/>
            <person name="Ahrendt S."/>
            <person name="Moore L.P."/>
            <person name="Eastman K.E."/>
            <person name="Scott K."/>
            <person name="Konkel Z."/>
            <person name="Mondo S.J."/>
            <person name="Kuo A."/>
            <person name="Hayes R.D."/>
            <person name="Haridas S."/>
            <person name="Andreopoulos B."/>
            <person name="Riley R."/>
            <person name="LaButti K."/>
            <person name="Pangilinan J."/>
            <person name="Lipzen A."/>
            <person name="Amirebrahimi M."/>
            <person name="Yan J."/>
            <person name="Adam C."/>
            <person name="Keymanesh K."/>
            <person name="Ng V."/>
            <person name="Louie K."/>
            <person name="Northen T."/>
            <person name="Drula E."/>
            <person name="Henrissat B."/>
            <person name="Hsieh H.M."/>
            <person name="Youens-Clark K."/>
            <person name="Lutzoni F."/>
            <person name="Miadlikowska J."/>
            <person name="Eastwood D.C."/>
            <person name="Hamelin R.C."/>
            <person name="Grigoriev I.V."/>
            <person name="U'Ren J.M."/>
        </authorList>
    </citation>
    <scope>NUCLEOTIDE SEQUENCE [LARGE SCALE GENOMIC DNA]</scope>
    <source>
        <strain evidence="1 2">ER1909</strain>
    </source>
</reference>